<dbReference type="Pfam" id="PF17127">
    <property type="entry name" value="DUF5106"/>
    <property type="match status" value="1"/>
</dbReference>
<gene>
    <name evidence="2" type="ORF">IAB93_06875</name>
</gene>
<feature type="domain" description="Thioredoxin" evidence="1">
    <location>
        <begin position="236"/>
        <end position="381"/>
    </location>
</feature>
<organism evidence="2 3">
    <name type="scientific">Candidatus Merdivivens pullistercoris</name>
    <dbReference type="NCBI Taxonomy" id="2840873"/>
    <lineage>
        <taxon>Bacteria</taxon>
        <taxon>Pseudomonadati</taxon>
        <taxon>Bacteroidota</taxon>
        <taxon>Bacteroidia</taxon>
        <taxon>Bacteroidales</taxon>
        <taxon>Muribaculaceae</taxon>
        <taxon>Muribaculaceae incertae sedis</taxon>
        <taxon>Candidatus Merdivivens</taxon>
    </lineage>
</organism>
<name>A0A9D9I625_9BACT</name>
<dbReference type="Gene3D" id="3.40.30.10">
    <property type="entry name" value="Glutaredoxin"/>
    <property type="match status" value="1"/>
</dbReference>
<dbReference type="AlphaFoldDB" id="A0A9D9I625"/>
<dbReference type="SUPFAM" id="SSF52833">
    <property type="entry name" value="Thioredoxin-like"/>
    <property type="match status" value="1"/>
</dbReference>
<reference evidence="2" key="1">
    <citation type="submission" date="2020-10" db="EMBL/GenBank/DDBJ databases">
        <authorList>
            <person name="Gilroy R."/>
        </authorList>
    </citation>
    <scope>NUCLEOTIDE SEQUENCE</scope>
    <source>
        <strain evidence="2">10037</strain>
    </source>
</reference>
<protein>
    <submittedName>
        <fullName evidence="2">DUF5106 domain-containing protein</fullName>
    </submittedName>
</protein>
<evidence type="ECO:0000313" key="2">
    <source>
        <dbReference type="EMBL" id="MBO8465701.1"/>
    </source>
</evidence>
<evidence type="ECO:0000313" key="3">
    <source>
        <dbReference type="Proteomes" id="UP000823597"/>
    </source>
</evidence>
<dbReference type="InterPro" id="IPR033395">
    <property type="entry name" value="DUF5106"/>
</dbReference>
<dbReference type="EMBL" id="JADIME010000075">
    <property type="protein sequence ID" value="MBO8465701.1"/>
    <property type="molecule type" value="Genomic_DNA"/>
</dbReference>
<dbReference type="InterPro" id="IPR013766">
    <property type="entry name" value="Thioredoxin_domain"/>
</dbReference>
<reference evidence="2" key="2">
    <citation type="journal article" date="2021" name="PeerJ">
        <title>Extensive microbial diversity within the chicken gut microbiome revealed by metagenomics and culture.</title>
        <authorList>
            <person name="Gilroy R."/>
            <person name="Ravi A."/>
            <person name="Getino M."/>
            <person name="Pursley I."/>
            <person name="Horton D.L."/>
            <person name="Alikhan N.F."/>
            <person name="Baker D."/>
            <person name="Gharbi K."/>
            <person name="Hall N."/>
            <person name="Watson M."/>
            <person name="Adriaenssens E.M."/>
            <person name="Foster-Nyarko E."/>
            <person name="Jarju S."/>
            <person name="Secka A."/>
            <person name="Antonio M."/>
            <person name="Oren A."/>
            <person name="Chaudhuri R.R."/>
            <person name="La Ragione R."/>
            <person name="Hildebrand F."/>
            <person name="Pallen M.J."/>
        </authorList>
    </citation>
    <scope>NUCLEOTIDE SEQUENCE</scope>
    <source>
        <strain evidence="2">10037</strain>
    </source>
</reference>
<proteinExistence type="predicted"/>
<evidence type="ECO:0000259" key="1">
    <source>
        <dbReference type="PROSITE" id="PS51352"/>
    </source>
</evidence>
<accession>A0A9D9I625</accession>
<sequence length="381" mass="41396">MSDNPIFSSCRSARAGFGFSRAGFGSVCVGSESARAGFAGRRSGAVLAAAVLVFFVLIVSSCSCGGGRTDDGGQPVAFPFPEAPLMVQQQGPVAVAEYLCGHFWNDYLDTSRIFPDSDTLFLGVTRAALKDAVRNYAYLADVVSSDPEVFLSNAATFRSTLENLLGRAASLSGDGTCPELFRCLADDLSLYFYDPNSPYRNEELYAFIASVLAESPLVDETLRGRYRFEQGLCSLNPPGSVASDFAFTDRDGKVSTMHSVNADYTIMFFTNPGCNACSQIIDMLMSFRTSSGLGLSDLIVSGKVAVLNIYIDSDIEAWMDYSASYPADWHNGYDPYGILRDNSLYAIRAIPSLYLLDSGKRVLFKDAVPEKVIAYLQKRVD</sequence>
<comment type="caution">
    <text evidence="2">The sequence shown here is derived from an EMBL/GenBank/DDBJ whole genome shotgun (WGS) entry which is preliminary data.</text>
</comment>
<dbReference type="InterPro" id="IPR036249">
    <property type="entry name" value="Thioredoxin-like_sf"/>
</dbReference>
<dbReference type="Proteomes" id="UP000823597">
    <property type="component" value="Unassembled WGS sequence"/>
</dbReference>
<dbReference type="PROSITE" id="PS51352">
    <property type="entry name" value="THIOREDOXIN_2"/>
    <property type="match status" value="1"/>
</dbReference>